<dbReference type="Pfam" id="PF00270">
    <property type="entry name" value="DEAD"/>
    <property type="match status" value="1"/>
</dbReference>
<dbReference type="PROSITE" id="PS51194">
    <property type="entry name" value="HELICASE_CTER"/>
    <property type="match status" value="1"/>
</dbReference>
<evidence type="ECO:0000256" key="4">
    <source>
        <dbReference type="ARBA" id="ARBA00022840"/>
    </source>
</evidence>
<dbReference type="PROSITE" id="PS51195">
    <property type="entry name" value="Q_MOTIF"/>
    <property type="match status" value="1"/>
</dbReference>
<dbReference type="Proteomes" id="UP000289465">
    <property type="component" value="Unassembled WGS sequence"/>
</dbReference>
<evidence type="ECO:0000256" key="6">
    <source>
        <dbReference type="PROSITE-ProRule" id="PRU00552"/>
    </source>
</evidence>
<evidence type="ECO:0000259" key="10">
    <source>
        <dbReference type="PROSITE" id="PS51195"/>
    </source>
</evidence>
<dbReference type="InterPro" id="IPR000629">
    <property type="entry name" value="RNA-helicase_DEAD-box_CS"/>
</dbReference>
<evidence type="ECO:0000256" key="1">
    <source>
        <dbReference type="ARBA" id="ARBA00022741"/>
    </source>
</evidence>
<dbReference type="GO" id="GO:0005829">
    <property type="term" value="C:cytosol"/>
    <property type="evidence" value="ECO:0007669"/>
    <property type="project" value="TreeGrafter"/>
</dbReference>
<keyword evidence="2 7" id="KW-0378">Hydrolase</keyword>
<comment type="similarity">
    <text evidence="5 7">Belongs to the DEAD box helicase family.</text>
</comment>
<reference evidence="11 12" key="1">
    <citation type="submission" date="2018-07" db="EMBL/GenBank/DDBJ databases">
        <authorList>
            <person name="Peeters C."/>
        </authorList>
    </citation>
    <scope>NUCLEOTIDE SEQUENCE [LARGE SCALE GENOMIC DNA]</scope>
    <source>
        <strain evidence="11 12">LMG 30378</strain>
    </source>
</reference>
<evidence type="ECO:0000256" key="3">
    <source>
        <dbReference type="ARBA" id="ARBA00022806"/>
    </source>
</evidence>
<dbReference type="Pfam" id="PF00271">
    <property type="entry name" value="Helicase_C"/>
    <property type="match status" value="1"/>
</dbReference>
<evidence type="ECO:0000313" key="12">
    <source>
        <dbReference type="Proteomes" id="UP000289465"/>
    </source>
</evidence>
<proteinExistence type="inferred from homology"/>
<dbReference type="InterPro" id="IPR014001">
    <property type="entry name" value="Helicase_ATP-bd"/>
</dbReference>
<sequence length="498" mass="54320">MSAAGYACPGGTLWDAPDIPSPPRAPPGEKRLFPLIVTNSSFTSLPLLPALLGNLQSLGFEQMTPIQAQSLPLILEGRDLIAQAKTGSGKTAAFGLGVLQKLDPARLAPQALVLCPTRELADQVAQELRRLARQIANIKILTLCGGAAARPQAESLARGTHLVVGTPGRIQDHLARGSLDLSGLNTLVLDEADRMVDMGFYDDIVAIASHCPAKRQTLLFSATYPDNIRKLAARFLRNPAEVKAESQHDASRIEQIFYEIDDRDRLDAVARLLAHFRPASTLAFCNTKVRSHDLVERLQAEGISAQALNGDLEQRERDEILIQFANQSCAVLVATDVAARGLDIQNLGAVINVDVTKDTEVHVHRIGRSGRGEQKGLALSLCSPDEMRWANLIEQYQGAPLVWADIKSLRPKADRPLRAPMITLCIQGGKKDKLRPGDLLGALTGDGGLAFEQVGKINISEFVSYVALDRQIAKQAFSRLSNSNIKGRRFRMRFLEEF</sequence>
<evidence type="ECO:0000256" key="7">
    <source>
        <dbReference type="RuleBase" id="RU000492"/>
    </source>
</evidence>
<dbReference type="InterPro" id="IPR001650">
    <property type="entry name" value="Helicase_C-like"/>
</dbReference>
<dbReference type="PANTHER" id="PTHR47959">
    <property type="entry name" value="ATP-DEPENDENT RNA HELICASE RHLE-RELATED"/>
    <property type="match status" value="1"/>
</dbReference>
<dbReference type="GO" id="GO:0003676">
    <property type="term" value="F:nucleic acid binding"/>
    <property type="evidence" value="ECO:0007669"/>
    <property type="project" value="InterPro"/>
</dbReference>
<dbReference type="GO" id="GO:0003724">
    <property type="term" value="F:RNA helicase activity"/>
    <property type="evidence" value="ECO:0007669"/>
    <property type="project" value="UniProtKB-EC"/>
</dbReference>
<dbReference type="InterPro" id="IPR044742">
    <property type="entry name" value="DEAD/DEAH_RhlB"/>
</dbReference>
<evidence type="ECO:0000313" key="11">
    <source>
        <dbReference type="EMBL" id="SSW62518.1"/>
    </source>
</evidence>
<keyword evidence="4 7" id="KW-0067">ATP-binding</keyword>
<dbReference type="InterPro" id="IPR014014">
    <property type="entry name" value="RNA_helicase_DEAD_Q_motif"/>
</dbReference>
<dbReference type="GO" id="GO:0016787">
    <property type="term" value="F:hydrolase activity"/>
    <property type="evidence" value="ECO:0007669"/>
    <property type="project" value="UniProtKB-KW"/>
</dbReference>
<evidence type="ECO:0000256" key="5">
    <source>
        <dbReference type="ARBA" id="ARBA00038437"/>
    </source>
</evidence>
<gene>
    <name evidence="11" type="primary">dbpA</name>
    <name evidence="11" type="ORF">AVE30378_00262</name>
</gene>
<accession>A0A446C3S8</accession>
<dbReference type="SMART" id="SM00490">
    <property type="entry name" value="HELICc"/>
    <property type="match status" value="1"/>
</dbReference>
<dbReference type="PANTHER" id="PTHR47959:SF1">
    <property type="entry name" value="ATP-DEPENDENT RNA HELICASE DBPA"/>
    <property type="match status" value="1"/>
</dbReference>
<evidence type="ECO:0000256" key="2">
    <source>
        <dbReference type="ARBA" id="ARBA00022801"/>
    </source>
</evidence>
<feature type="domain" description="Helicase C-terminal" evidence="9">
    <location>
        <begin position="252"/>
        <end position="417"/>
    </location>
</feature>
<dbReference type="InterPro" id="IPR027417">
    <property type="entry name" value="P-loop_NTPase"/>
</dbReference>
<organism evidence="11 12">
    <name type="scientific">Achromobacter veterisilvae</name>
    <dbReference type="NCBI Taxonomy" id="2069367"/>
    <lineage>
        <taxon>Bacteria</taxon>
        <taxon>Pseudomonadati</taxon>
        <taxon>Pseudomonadota</taxon>
        <taxon>Betaproteobacteria</taxon>
        <taxon>Burkholderiales</taxon>
        <taxon>Alcaligenaceae</taxon>
        <taxon>Achromobacter</taxon>
    </lineage>
</organism>
<dbReference type="NCBIfam" id="NF008744">
    <property type="entry name" value="PRK11776.1"/>
    <property type="match status" value="1"/>
</dbReference>
<dbReference type="Gene3D" id="3.30.70.330">
    <property type="match status" value="1"/>
</dbReference>
<protein>
    <submittedName>
        <fullName evidence="11">ATP-dependent RNA helicase DbpA</fullName>
        <ecNumber evidence="11">3.6.4.13</ecNumber>
    </submittedName>
</protein>
<dbReference type="CDD" id="cd00268">
    <property type="entry name" value="DEADc"/>
    <property type="match status" value="1"/>
</dbReference>
<dbReference type="InterPro" id="IPR011545">
    <property type="entry name" value="DEAD/DEAH_box_helicase_dom"/>
</dbReference>
<dbReference type="CDD" id="cd18787">
    <property type="entry name" value="SF2_C_DEAD"/>
    <property type="match status" value="1"/>
</dbReference>
<keyword evidence="1 7" id="KW-0547">Nucleotide-binding</keyword>
<dbReference type="InterPro" id="IPR050079">
    <property type="entry name" value="DEAD_box_RNA_helicase"/>
</dbReference>
<dbReference type="PROSITE" id="PS51192">
    <property type="entry name" value="HELICASE_ATP_BIND_1"/>
    <property type="match status" value="1"/>
</dbReference>
<dbReference type="InterPro" id="IPR012677">
    <property type="entry name" value="Nucleotide-bd_a/b_plait_sf"/>
</dbReference>
<evidence type="ECO:0000259" key="8">
    <source>
        <dbReference type="PROSITE" id="PS51192"/>
    </source>
</evidence>
<dbReference type="SUPFAM" id="SSF52540">
    <property type="entry name" value="P-loop containing nucleoside triphosphate hydrolases"/>
    <property type="match status" value="1"/>
</dbReference>
<dbReference type="Gene3D" id="3.40.50.300">
    <property type="entry name" value="P-loop containing nucleotide triphosphate hydrolases"/>
    <property type="match status" value="2"/>
</dbReference>
<feature type="domain" description="Helicase ATP-binding" evidence="8">
    <location>
        <begin position="71"/>
        <end position="242"/>
    </location>
</feature>
<dbReference type="Pfam" id="PF03880">
    <property type="entry name" value="DbpA"/>
    <property type="match status" value="1"/>
</dbReference>
<dbReference type="InterPro" id="IPR005580">
    <property type="entry name" value="DbpA/CsdA_RNA-bd_dom"/>
</dbReference>
<dbReference type="AlphaFoldDB" id="A0A446C3S8"/>
<dbReference type="CDD" id="cd12501">
    <property type="entry name" value="RRM_EcDbpA_like"/>
    <property type="match status" value="1"/>
</dbReference>
<dbReference type="EC" id="3.6.4.13" evidence="11"/>
<dbReference type="SMART" id="SM00487">
    <property type="entry name" value="DEXDc"/>
    <property type="match status" value="1"/>
</dbReference>
<dbReference type="GO" id="GO:0005524">
    <property type="term" value="F:ATP binding"/>
    <property type="evidence" value="ECO:0007669"/>
    <property type="project" value="UniProtKB-KW"/>
</dbReference>
<keyword evidence="3 7" id="KW-0347">Helicase</keyword>
<name>A0A446C3S8_9BURK</name>
<evidence type="ECO:0000259" key="9">
    <source>
        <dbReference type="PROSITE" id="PS51194"/>
    </source>
</evidence>
<dbReference type="PROSITE" id="PS00039">
    <property type="entry name" value="DEAD_ATP_HELICASE"/>
    <property type="match status" value="1"/>
</dbReference>
<feature type="short sequence motif" description="Q motif" evidence="6">
    <location>
        <begin position="40"/>
        <end position="68"/>
    </location>
</feature>
<feature type="domain" description="DEAD-box RNA helicase Q" evidence="10">
    <location>
        <begin position="40"/>
        <end position="68"/>
    </location>
</feature>
<dbReference type="EMBL" id="UFQC01000001">
    <property type="protein sequence ID" value="SSW62518.1"/>
    <property type="molecule type" value="Genomic_DNA"/>
</dbReference>